<dbReference type="InterPro" id="IPR036168">
    <property type="entry name" value="AP2_Mu_C_sf"/>
</dbReference>
<reference evidence="7 8" key="1">
    <citation type="journal article" date="2011" name="Genome Res.">
        <title>Phylogeny-wide analysis of social amoeba genomes highlights ancient origins for complex intercellular communication.</title>
        <authorList>
            <person name="Heidel A.J."/>
            <person name="Lawal H.M."/>
            <person name="Felder M."/>
            <person name="Schilde C."/>
            <person name="Helps N.R."/>
            <person name="Tunggal B."/>
            <person name="Rivero F."/>
            <person name="John U."/>
            <person name="Schleicher M."/>
            <person name="Eichinger L."/>
            <person name="Platzer M."/>
            <person name="Noegel A.A."/>
            <person name="Schaap P."/>
            <person name="Gloeckner G."/>
        </authorList>
    </citation>
    <scope>NUCLEOTIDE SEQUENCE [LARGE SCALE GENOMIC DNA]</scope>
    <source>
        <strain evidence="8">ATCC 26659 / Pp 5 / PN500</strain>
    </source>
</reference>
<keyword evidence="4" id="KW-0472">Membrane</keyword>
<dbReference type="GO" id="GO:0031201">
    <property type="term" value="C:SNARE complex"/>
    <property type="evidence" value="ECO:0007669"/>
    <property type="project" value="UniProtKB-ARBA"/>
</dbReference>
<dbReference type="Pfam" id="PF00928">
    <property type="entry name" value="Adap_comp_sub"/>
    <property type="match status" value="1"/>
</dbReference>
<evidence type="ECO:0000313" key="7">
    <source>
        <dbReference type="EMBL" id="EFA74729.1"/>
    </source>
</evidence>
<dbReference type="PANTHER" id="PTHR10529">
    <property type="entry name" value="AP COMPLEX SUBUNIT MU"/>
    <property type="match status" value="1"/>
</dbReference>
<dbReference type="RefSeq" id="XP_020426863.1">
    <property type="nucleotide sequence ID" value="XM_020582509.1"/>
</dbReference>
<dbReference type="InterPro" id="IPR036140">
    <property type="entry name" value="PFN_sf"/>
</dbReference>
<dbReference type="Gene3D" id="2.60.40.1170">
    <property type="entry name" value="Mu homology domain, subdomain B"/>
    <property type="match status" value="2"/>
</dbReference>
<dbReference type="AlphaFoldDB" id="D3BUE1"/>
<dbReference type="PRINTS" id="PR00314">
    <property type="entry name" value="CLATHRINADPT"/>
</dbReference>
<dbReference type="CDD" id="cd09253">
    <property type="entry name" value="AP-4_Mu4_Cterm"/>
    <property type="match status" value="1"/>
</dbReference>
<dbReference type="GeneID" id="31367228"/>
<accession>D3BUE1</accession>
<comment type="caution">
    <text evidence="7">The sequence shown here is derived from an EMBL/GenBank/DDBJ whole genome shotgun (WGS) entry which is preliminary data.</text>
</comment>
<keyword evidence="8" id="KW-1185">Reference proteome</keyword>
<organism evidence="7 8">
    <name type="scientific">Heterostelium pallidum (strain ATCC 26659 / Pp 5 / PN500)</name>
    <name type="common">Cellular slime mold</name>
    <name type="synonym">Polysphondylium pallidum</name>
    <dbReference type="NCBI Taxonomy" id="670386"/>
    <lineage>
        <taxon>Eukaryota</taxon>
        <taxon>Amoebozoa</taxon>
        <taxon>Evosea</taxon>
        <taxon>Eumycetozoa</taxon>
        <taxon>Dictyostelia</taxon>
        <taxon>Acytosteliales</taxon>
        <taxon>Acytosteliaceae</taxon>
        <taxon>Heterostelium</taxon>
    </lineage>
</organism>
<evidence type="ECO:0000256" key="2">
    <source>
        <dbReference type="ARBA" id="ARBA00022448"/>
    </source>
</evidence>
<evidence type="ECO:0000313" key="8">
    <source>
        <dbReference type="Proteomes" id="UP000001396"/>
    </source>
</evidence>
<keyword evidence="2" id="KW-0813">Transport</keyword>
<dbReference type="GO" id="GO:0030131">
    <property type="term" value="C:clathrin adaptor complex"/>
    <property type="evidence" value="ECO:0007669"/>
    <property type="project" value="InterPro"/>
</dbReference>
<dbReference type="GO" id="GO:0016192">
    <property type="term" value="P:vesicle-mediated transport"/>
    <property type="evidence" value="ECO:0007669"/>
    <property type="project" value="InterPro"/>
</dbReference>
<dbReference type="Pfam" id="PF00235">
    <property type="entry name" value="Profilin"/>
    <property type="match status" value="1"/>
</dbReference>
<dbReference type="SUPFAM" id="SSF49447">
    <property type="entry name" value="Second domain of Mu2 adaptin subunit (ap50) of ap2 adaptor"/>
    <property type="match status" value="1"/>
</dbReference>
<dbReference type="GO" id="GO:0012505">
    <property type="term" value="C:endomembrane system"/>
    <property type="evidence" value="ECO:0007669"/>
    <property type="project" value="UniProtKB-SubCell"/>
</dbReference>
<evidence type="ECO:0000256" key="3">
    <source>
        <dbReference type="ARBA" id="ARBA00022927"/>
    </source>
</evidence>
<dbReference type="Gene3D" id="3.30.450.30">
    <property type="entry name" value="Dynein light chain 2a, cytoplasmic"/>
    <property type="match status" value="1"/>
</dbReference>
<dbReference type="GO" id="GO:0006886">
    <property type="term" value="P:intracellular protein transport"/>
    <property type="evidence" value="ECO:0007669"/>
    <property type="project" value="InterPro"/>
</dbReference>
<sequence length="583" mass="66182">MFSQLFILNYKGDPIIFKEYRHDISRNTPELFFRNIMNSLKSDKKEMYFVLTSLQPLISPSLAFELLNRTSQIIQDYTGYLSEESIRLNFTLIYELLDELMDFGYPQATSTQTLKAFVFTPPTEIQIEKSESIIDTFINTATKKSISPGTANRPIHQPSQIDFNTDSIYVDLWEHLTVLLAPNGNVIRNEINGRVVIKSYLKNNPTVSIGFDQDIIVNSRNNNNNNNNNDNQTNGPDKLLIDDCNFHECAPNGLTNNSVINFHPPQGEFTLFNYRISNSTYSPFLVNSNVEMTDNGKLELVVKLRSNFSPHVISNPIDVTIPLPKSTYNCVTSLDFGGSGQSVETNNQTINWNIQKMRGGIEIALRAKIQFDSSSDSSVRREIGPINLEFDIPLFNCSNIQVKFLRVLGGSVPVYNRYITESKNYKYLEMNWNEKVKQLLKLNNGVEKAAVIDRKEFGRVVASENLEMSQQDINDLLKMCNELDNIENYISISISGVKYYLVQSNSRHIQAKSTQTEYESGLMIGITQRYLVVGIAKEKNMDLLFDAIDLLTNEIQSLLESKSNTNTIKSKTNKGNIGLPFCL</sequence>
<proteinExistence type="predicted"/>
<evidence type="ECO:0000259" key="6">
    <source>
        <dbReference type="PROSITE" id="PS51072"/>
    </source>
</evidence>
<gene>
    <name evidence="7" type="primary">apm4</name>
    <name evidence="7" type="ORF">PPL_11760</name>
</gene>
<dbReference type="PROSITE" id="PS51072">
    <property type="entry name" value="MHD"/>
    <property type="match status" value="1"/>
</dbReference>
<dbReference type="InterPro" id="IPR011012">
    <property type="entry name" value="Longin-like_dom_sf"/>
</dbReference>
<dbReference type="STRING" id="670386.D3BUE1"/>
<dbReference type="Gene3D" id="3.30.450.60">
    <property type="match status" value="1"/>
</dbReference>
<dbReference type="EMBL" id="ADBJ01000060">
    <property type="protein sequence ID" value="EFA74729.1"/>
    <property type="molecule type" value="Genomic_DNA"/>
</dbReference>
<dbReference type="SUPFAM" id="SSF64356">
    <property type="entry name" value="SNARE-like"/>
    <property type="match status" value="1"/>
</dbReference>
<evidence type="ECO:0000256" key="1">
    <source>
        <dbReference type="ARBA" id="ARBA00004308"/>
    </source>
</evidence>
<keyword evidence="3" id="KW-0653">Protein transport</keyword>
<comment type="function">
    <text evidence="5">Binds to actin and affects the structure of the cytoskeleton. At high concentrations, profilin prevents the polymerization of actin, whereas it enhances it at low concentrations. By binding to PIP2, it inhibits the formation of IP3 and DG.</text>
</comment>
<dbReference type="GO" id="GO:0003779">
    <property type="term" value="F:actin binding"/>
    <property type="evidence" value="ECO:0007669"/>
    <property type="project" value="InterPro"/>
</dbReference>
<dbReference type="SUPFAM" id="SSF55770">
    <property type="entry name" value="Profilin (actin-binding protein)"/>
    <property type="match status" value="1"/>
</dbReference>
<dbReference type="InterPro" id="IPR050431">
    <property type="entry name" value="Adaptor_comp_med_subunit"/>
</dbReference>
<dbReference type="InterPro" id="IPR001392">
    <property type="entry name" value="Clathrin_mu"/>
</dbReference>
<dbReference type="InterPro" id="IPR048278">
    <property type="entry name" value="PFN"/>
</dbReference>
<evidence type="ECO:0000256" key="4">
    <source>
        <dbReference type="ARBA" id="ARBA00023136"/>
    </source>
</evidence>
<dbReference type="FunFam" id="3.30.450.60:FF:000002">
    <property type="entry name" value="AP-2 complex subunit mu, putative"/>
    <property type="match status" value="1"/>
</dbReference>
<dbReference type="Proteomes" id="UP000001396">
    <property type="component" value="Unassembled WGS sequence"/>
</dbReference>
<evidence type="ECO:0000256" key="5">
    <source>
        <dbReference type="ARBA" id="ARBA00025549"/>
    </source>
</evidence>
<comment type="subcellular location">
    <subcellularLocation>
        <location evidence="1">Endomembrane system</location>
    </subcellularLocation>
</comment>
<name>D3BUE1_HETP5</name>
<dbReference type="InterPro" id="IPR028565">
    <property type="entry name" value="MHD"/>
</dbReference>
<protein>
    <recommendedName>
        <fullName evidence="6">MHD domain-containing protein</fullName>
    </recommendedName>
</protein>
<feature type="domain" description="MHD" evidence="6">
    <location>
        <begin position="165"/>
        <end position="428"/>
    </location>
</feature>
<dbReference type="OMA" id="DYGYIQN"/>
<dbReference type="FunCoup" id="D3BUE1">
    <property type="interactions" value="62"/>
</dbReference>
<dbReference type="InParanoid" id="D3BUE1"/>